<name>A0A6P3FZH9_OCTDE</name>
<dbReference type="GO" id="GO:0006508">
    <property type="term" value="P:proteolysis"/>
    <property type="evidence" value="ECO:0007669"/>
    <property type="project" value="UniProtKB-KW"/>
</dbReference>
<proteinExistence type="inferred from homology"/>
<dbReference type="InterPro" id="IPR000834">
    <property type="entry name" value="Peptidase_M14"/>
</dbReference>
<dbReference type="InParanoid" id="A0A6P3FZH9"/>
<evidence type="ECO:0000313" key="13">
    <source>
        <dbReference type="RefSeq" id="XP_004648923.1"/>
    </source>
</evidence>
<dbReference type="RefSeq" id="XP_004648923.1">
    <property type="nucleotide sequence ID" value="XM_004648866.1"/>
</dbReference>
<evidence type="ECO:0000256" key="4">
    <source>
        <dbReference type="ARBA" id="ARBA00022670"/>
    </source>
</evidence>
<evidence type="ECO:0000256" key="2">
    <source>
        <dbReference type="ARBA" id="ARBA00005988"/>
    </source>
</evidence>
<comment type="caution">
    <text evidence="10">Lacks conserved residue(s) required for the propagation of feature annotation.</text>
</comment>
<dbReference type="PROSITE" id="PS00132">
    <property type="entry name" value="CARBOXYPEPT_ZN_1"/>
    <property type="match status" value="1"/>
</dbReference>
<dbReference type="Pfam" id="PF00246">
    <property type="entry name" value="Peptidase_M14"/>
    <property type="match status" value="1"/>
</dbReference>
<evidence type="ECO:0000256" key="8">
    <source>
        <dbReference type="ARBA" id="ARBA00022833"/>
    </source>
</evidence>
<dbReference type="SMART" id="SM00631">
    <property type="entry name" value="Zn_pept"/>
    <property type="match status" value="1"/>
</dbReference>
<evidence type="ECO:0000256" key="7">
    <source>
        <dbReference type="ARBA" id="ARBA00022801"/>
    </source>
</evidence>
<evidence type="ECO:0000256" key="6">
    <source>
        <dbReference type="ARBA" id="ARBA00022729"/>
    </source>
</evidence>
<dbReference type="FunFam" id="3.40.630.10:FF:000084">
    <property type="entry name" value="Carboxypeptidase B2"/>
    <property type="match status" value="1"/>
</dbReference>
<evidence type="ECO:0000256" key="9">
    <source>
        <dbReference type="ARBA" id="ARBA00023049"/>
    </source>
</evidence>
<dbReference type="Gene3D" id="3.40.630.10">
    <property type="entry name" value="Zn peptidases"/>
    <property type="match status" value="1"/>
</dbReference>
<keyword evidence="8" id="KW-0862">Zinc</keyword>
<evidence type="ECO:0000313" key="12">
    <source>
        <dbReference type="Proteomes" id="UP000515203"/>
    </source>
</evidence>
<dbReference type="GO" id="GO:0005615">
    <property type="term" value="C:extracellular space"/>
    <property type="evidence" value="ECO:0007669"/>
    <property type="project" value="TreeGrafter"/>
</dbReference>
<accession>A0A6P3FZH9</accession>
<evidence type="ECO:0000259" key="11">
    <source>
        <dbReference type="PROSITE" id="PS52035"/>
    </source>
</evidence>
<dbReference type="GO" id="GO:0008270">
    <property type="term" value="F:zinc ion binding"/>
    <property type="evidence" value="ECO:0007669"/>
    <property type="project" value="InterPro"/>
</dbReference>
<dbReference type="AlphaFoldDB" id="A0A6P3FZH9"/>
<reference evidence="13" key="1">
    <citation type="submission" date="2025-08" db="UniProtKB">
        <authorList>
            <consortium name="RefSeq"/>
        </authorList>
    </citation>
    <scope>IDENTIFICATION</scope>
</reference>
<dbReference type="Proteomes" id="UP000515203">
    <property type="component" value="Unplaced"/>
</dbReference>
<evidence type="ECO:0000256" key="1">
    <source>
        <dbReference type="ARBA" id="ARBA00001947"/>
    </source>
</evidence>
<evidence type="ECO:0000256" key="10">
    <source>
        <dbReference type="PROSITE-ProRule" id="PRU01379"/>
    </source>
</evidence>
<evidence type="ECO:0000256" key="3">
    <source>
        <dbReference type="ARBA" id="ARBA00022645"/>
    </source>
</evidence>
<keyword evidence="5" id="KW-0479">Metal-binding</keyword>
<sequence>MIRVNQAILLLIAETHWPFQIQEWMGQVSESCAEVVTQHFLGVTYESQPCIPLQISQPSSNPKKIIWMHCGTHAGECITSAFCQWFVKEVCLNHSKCSSLKFPDSLKLPRQLDFYVLPALNRDSYNYTWKTDRQWRKSHSSHNKGIYFGSDLNRNFNISRCSIGTSKNCQDVTFCGAGPKSQLETKGFSNLLESRKEEVVCFLTTHSYGQLIFVQYGYTTDKSSNHQELIQVGQKAANAQKVKHGTNYRVGSSADILYATSELSRDGSQDIKIPFSYTFKLRDSGTHAFVLPKDQIQTTYEKVLEAVLSILDDMHANHWLSSRAWEATGTSVVVSPLWFFTSPL</sequence>
<dbReference type="PROSITE" id="PS52035">
    <property type="entry name" value="PEPTIDASE_M14"/>
    <property type="match status" value="1"/>
</dbReference>
<protein>
    <submittedName>
        <fullName evidence="13">LOW QUALITY PROTEIN: carboxypeptidase O</fullName>
    </submittedName>
</protein>
<dbReference type="PANTHER" id="PTHR11705:SF19">
    <property type="entry name" value="CARBOXYPEPTIDASE O"/>
    <property type="match status" value="1"/>
</dbReference>
<keyword evidence="3 13" id="KW-0121">Carboxypeptidase</keyword>
<evidence type="ECO:0000256" key="5">
    <source>
        <dbReference type="ARBA" id="ARBA00022723"/>
    </source>
</evidence>
<dbReference type="PANTHER" id="PTHR11705">
    <property type="entry name" value="PROTEASE FAMILY M14 CARBOXYPEPTIDASE A,B"/>
    <property type="match status" value="1"/>
</dbReference>
<dbReference type="GO" id="GO:0004181">
    <property type="term" value="F:metallocarboxypeptidase activity"/>
    <property type="evidence" value="ECO:0007669"/>
    <property type="project" value="InterPro"/>
</dbReference>
<gene>
    <name evidence="13" type="primary">Cpo</name>
</gene>
<keyword evidence="4" id="KW-0645">Protease</keyword>
<keyword evidence="7" id="KW-0378">Hydrolase</keyword>
<comment type="cofactor">
    <cofactor evidence="1">
        <name>Zn(2+)</name>
        <dbReference type="ChEBI" id="CHEBI:29105"/>
    </cofactor>
</comment>
<dbReference type="OrthoDB" id="3626597at2759"/>
<dbReference type="InterPro" id="IPR057246">
    <property type="entry name" value="CARBOXYPEPT_ZN_1"/>
</dbReference>
<feature type="domain" description="Peptidase M14" evidence="11">
    <location>
        <begin position="13"/>
        <end position="314"/>
    </location>
</feature>
<keyword evidence="12" id="KW-1185">Reference proteome</keyword>
<dbReference type="SUPFAM" id="SSF53187">
    <property type="entry name" value="Zn-dependent exopeptidases"/>
    <property type="match status" value="1"/>
</dbReference>
<dbReference type="CTD" id="130749"/>
<keyword evidence="6" id="KW-0732">Signal</keyword>
<dbReference type="GeneID" id="101586589"/>
<comment type="similarity">
    <text evidence="2 10">Belongs to the peptidase M14 family.</text>
</comment>
<keyword evidence="9" id="KW-0482">Metalloprotease</keyword>
<organism evidence="12 13">
    <name type="scientific">Octodon degus</name>
    <name type="common">Degu</name>
    <name type="synonym">Sciurus degus</name>
    <dbReference type="NCBI Taxonomy" id="10160"/>
    <lineage>
        <taxon>Eukaryota</taxon>
        <taxon>Metazoa</taxon>
        <taxon>Chordata</taxon>
        <taxon>Craniata</taxon>
        <taxon>Vertebrata</taxon>
        <taxon>Euteleostomi</taxon>
        <taxon>Mammalia</taxon>
        <taxon>Eutheria</taxon>
        <taxon>Euarchontoglires</taxon>
        <taxon>Glires</taxon>
        <taxon>Rodentia</taxon>
        <taxon>Hystricomorpha</taxon>
        <taxon>Octodontidae</taxon>
        <taxon>Octodon</taxon>
    </lineage>
</organism>